<sequence length="77" mass="8454">VSEVGQGSVIFFTLLLVSLYVFIRVWREKNTSETAAFVGFVSGGVSALLILCLLVSVSDTIIRFIYPAPAAVRYLLR</sequence>
<feature type="transmembrane region" description="Helical" evidence="1">
    <location>
        <begin position="35"/>
        <end position="57"/>
    </location>
</feature>
<gene>
    <name evidence="2" type="ORF">LCGC14_1802490</name>
</gene>
<reference evidence="2" key="1">
    <citation type="journal article" date="2015" name="Nature">
        <title>Complex archaea that bridge the gap between prokaryotes and eukaryotes.</title>
        <authorList>
            <person name="Spang A."/>
            <person name="Saw J.H."/>
            <person name="Jorgensen S.L."/>
            <person name="Zaremba-Niedzwiedzka K."/>
            <person name="Martijn J."/>
            <person name="Lind A.E."/>
            <person name="van Eijk R."/>
            <person name="Schleper C."/>
            <person name="Guy L."/>
            <person name="Ettema T.J."/>
        </authorList>
    </citation>
    <scope>NUCLEOTIDE SEQUENCE</scope>
</reference>
<proteinExistence type="predicted"/>
<comment type="caution">
    <text evidence="2">The sequence shown here is derived from an EMBL/GenBank/DDBJ whole genome shotgun (WGS) entry which is preliminary data.</text>
</comment>
<keyword evidence="1" id="KW-0472">Membrane</keyword>
<accession>A0A0F9J3T4</accession>
<keyword evidence="1" id="KW-0812">Transmembrane</keyword>
<evidence type="ECO:0000313" key="2">
    <source>
        <dbReference type="EMBL" id="KKM00636.1"/>
    </source>
</evidence>
<organism evidence="2">
    <name type="scientific">marine sediment metagenome</name>
    <dbReference type="NCBI Taxonomy" id="412755"/>
    <lineage>
        <taxon>unclassified sequences</taxon>
        <taxon>metagenomes</taxon>
        <taxon>ecological metagenomes</taxon>
    </lineage>
</organism>
<name>A0A0F9J3T4_9ZZZZ</name>
<dbReference type="AlphaFoldDB" id="A0A0F9J3T4"/>
<evidence type="ECO:0000256" key="1">
    <source>
        <dbReference type="SAM" id="Phobius"/>
    </source>
</evidence>
<feature type="non-terminal residue" evidence="2">
    <location>
        <position position="1"/>
    </location>
</feature>
<keyword evidence="1" id="KW-1133">Transmembrane helix</keyword>
<dbReference type="EMBL" id="LAZR01017389">
    <property type="protein sequence ID" value="KKM00636.1"/>
    <property type="molecule type" value="Genomic_DNA"/>
</dbReference>
<feature type="transmembrane region" description="Helical" evidence="1">
    <location>
        <begin position="6"/>
        <end position="23"/>
    </location>
</feature>
<protein>
    <submittedName>
        <fullName evidence="2">Uncharacterized protein</fullName>
    </submittedName>
</protein>